<keyword evidence="4" id="KW-1185">Reference proteome</keyword>
<evidence type="ECO:0000256" key="1">
    <source>
        <dbReference type="SAM" id="MobiDB-lite"/>
    </source>
</evidence>
<protein>
    <recommendedName>
        <fullName evidence="5">Aromatic ring-opening dioxygenase LigA</fullName>
    </recommendedName>
</protein>
<keyword evidence="2" id="KW-1133">Transmembrane helix</keyword>
<sequence length="251" mass="25302">MSSTVTVRPAKGVGVIGILTVIAGIVMIIAGGVTWGVVTSQLSAEDITVSDDADFLAGRHVNGPFTAYAQAEVINKHALEISDGQTYAELPQDDERRATVMNASFLRASLFTSVVAYGVSALVIGLGILFILIGIALRRIASGPAVAVETSDGYSSGGNLSSAPAPATHTPAHAAPAAPVTPAPTTPAPTTPPVTPPTRTSAHAAPVVEPKSPGVPATHTDPLVEPKSPGVPPTGPDTPPTTPPAGETPPR</sequence>
<feature type="compositionally biased region" description="Low complexity" evidence="1">
    <location>
        <begin position="163"/>
        <end position="178"/>
    </location>
</feature>
<evidence type="ECO:0008006" key="5">
    <source>
        <dbReference type="Google" id="ProtNLM"/>
    </source>
</evidence>
<evidence type="ECO:0000313" key="4">
    <source>
        <dbReference type="Proteomes" id="UP001596305"/>
    </source>
</evidence>
<dbReference type="EMBL" id="JBHSTM010000008">
    <property type="protein sequence ID" value="MFC6426377.1"/>
    <property type="molecule type" value="Genomic_DNA"/>
</dbReference>
<keyword evidence="2" id="KW-0812">Transmembrane</keyword>
<accession>A0ABW1XDS8</accession>
<gene>
    <name evidence="3" type="ORF">ACFP71_16210</name>
</gene>
<feature type="region of interest" description="Disordered" evidence="1">
    <location>
        <begin position="148"/>
        <end position="251"/>
    </location>
</feature>
<dbReference type="RefSeq" id="WP_307823998.1">
    <property type="nucleotide sequence ID" value="NZ_BAAAIY010000003.1"/>
</dbReference>
<organism evidence="3 4">
    <name type="scientific">Oerskovia paurometabola</name>
    <dbReference type="NCBI Taxonomy" id="162170"/>
    <lineage>
        <taxon>Bacteria</taxon>
        <taxon>Bacillati</taxon>
        <taxon>Actinomycetota</taxon>
        <taxon>Actinomycetes</taxon>
        <taxon>Micrococcales</taxon>
        <taxon>Cellulomonadaceae</taxon>
        <taxon>Oerskovia</taxon>
    </lineage>
</organism>
<feature type="compositionally biased region" description="Pro residues" evidence="1">
    <location>
        <begin position="229"/>
        <end position="251"/>
    </location>
</feature>
<proteinExistence type="predicted"/>
<feature type="compositionally biased region" description="Polar residues" evidence="1">
    <location>
        <begin position="152"/>
        <end position="162"/>
    </location>
</feature>
<keyword evidence="2" id="KW-0472">Membrane</keyword>
<name>A0ABW1XDS8_9CELL</name>
<reference evidence="4" key="1">
    <citation type="journal article" date="2019" name="Int. J. Syst. Evol. Microbiol.">
        <title>The Global Catalogue of Microorganisms (GCM) 10K type strain sequencing project: providing services to taxonomists for standard genome sequencing and annotation.</title>
        <authorList>
            <consortium name="The Broad Institute Genomics Platform"/>
            <consortium name="The Broad Institute Genome Sequencing Center for Infectious Disease"/>
            <person name="Wu L."/>
            <person name="Ma J."/>
        </authorList>
    </citation>
    <scope>NUCLEOTIDE SEQUENCE [LARGE SCALE GENOMIC DNA]</scope>
    <source>
        <strain evidence="4">CCUG 47105</strain>
    </source>
</reference>
<dbReference type="PRINTS" id="PR01217">
    <property type="entry name" value="PRICHEXTENSN"/>
</dbReference>
<feature type="transmembrane region" description="Helical" evidence="2">
    <location>
        <begin position="12"/>
        <end position="38"/>
    </location>
</feature>
<feature type="compositionally biased region" description="Pro residues" evidence="1">
    <location>
        <begin position="179"/>
        <end position="196"/>
    </location>
</feature>
<comment type="caution">
    <text evidence="3">The sequence shown here is derived from an EMBL/GenBank/DDBJ whole genome shotgun (WGS) entry which is preliminary data.</text>
</comment>
<evidence type="ECO:0000313" key="3">
    <source>
        <dbReference type="EMBL" id="MFC6426377.1"/>
    </source>
</evidence>
<evidence type="ECO:0000256" key="2">
    <source>
        <dbReference type="SAM" id="Phobius"/>
    </source>
</evidence>
<feature type="transmembrane region" description="Helical" evidence="2">
    <location>
        <begin position="114"/>
        <end position="137"/>
    </location>
</feature>
<dbReference type="Proteomes" id="UP001596305">
    <property type="component" value="Unassembled WGS sequence"/>
</dbReference>